<evidence type="ECO:0000313" key="2">
    <source>
        <dbReference type="EMBL" id="DAE09471.1"/>
    </source>
</evidence>
<feature type="transmembrane region" description="Helical" evidence="1">
    <location>
        <begin position="6"/>
        <end position="29"/>
    </location>
</feature>
<sequence>MVALPIAVVAALPMVGFVVGIFVISLVSANHDDRP</sequence>
<keyword evidence="1" id="KW-0812">Transmembrane</keyword>
<name>A0A8S5PQP5_9CAUD</name>
<protein>
    <submittedName>
        <fullName evidence="2">Uncharacterized protein</fullName>
    </submittedName>
</protein>
<dbReference type="EMBL" id="BK015488">
    <property type="protein sequence ID" value="DAE09471.1"/>
    <property type="molecule type" value="Genomic_DNA"/>
</dbReference>
<proteinExistence type="predicted"/>
<keyword evidence="1" id="KW-0472">Membrane</keyword>
<evidence type="ECO:0000256" key="1">
    <source>
        <dbReference type="SAM" id="Phobius"/>
    </source>
</evidence>
<organism evidence="2">
    <name type="scientific">Siphoviridae sp. ct96x5</name>
    <dbReference type="NCBI Taxonomy" id="2825367"/>
    <lineage>
        <taxon>Viruses</taxon>
        <taxon>Duplodnaviria</taxon>
        <taxon>Heunggongvirae</taxon>
        <taxon>Uroviricota</taxon>
        <taxon>Caudoviricetes</taxon>
    </lineage>
</organism>
<keyword evidence="1" id="KW-1133">Transmembrane helix</keyword>
<reference evidence="2" key="1">
    <citation type="journal article" date="2021" name="Proc. Natl. Acad. Sci. U.S.A.">
        <title>A Catalog of Tens of Thousands of Viruses from Human Metagenomes Reveals Hidden Associations with Chronic Diseases.</title>
        <authorList>
            <person name="Tisza M.J."/>
            <person name="Buck C.B."/>
        </authorList>
    </citation>
    <scope>NUCLEOTIDE SEQUENCE</scope>
    <source>
        <strain evidence="2">Ct96x5</strain>
    </source>
</reference>
<accession>A0A8S5PQP5</accession>